<feature type="region of interest" description="Disordered" evidence="6">
    <location>
        <begin position="1"/>
        <end position="65"/>
    </location>
</feature>
<evidence type="ECO:0000256" key="6">
    <source>
        <dbReference type="SAM" id="MobiDB-lite"/>
    </source>
</evidence>
<evidence type="ECO:0000256" key="4">
    <source>
        <dbReference type="ARBA" id="ARBA00022737"/>
    </source>
</evidence>
<feature type="repeat" description="WD" evidence="5">
    <location>
        <begin position="204"/>
        <end position="247"/>
    </location>
</feature>
<dbReference type="CDD" id="cd00200">
    <property type="entry name" value="WD40"/>
    <property type="match status" value="1"/>
</dbReference>
<feature type="repeat" description="WD" evidence="5">
    <location>
        <begin position="162"/>
        <end position="203"/>
    </location>
</feature>
<keyword evidence="2" id="KW-0963">Cytoplasm</keyword>
<evidence type="ECO:0000313" key="7">
    <source>
        <dbReference type="EMBL" id="CAD8302042.1"/>
    </source>
</evidence>
<sequence>MATGPSGQTNEGMLDGQVLADLDETDRQDFDDGDDDGDDGGTEVGGADAMAHDGDELEQDGEEDSIHQFEGHQDAVLAVAWSPAHPDLVASGGQDDAAFLWRVGQDAFENPEGALSTAELPGHTDSVASVAFNTAGTLLATAGMEGIVKVWNTADGSLMRSLDGPGGSVDWVRWHPKGDVVLAGSEDFTMWMWLAQSGQFMQVFSGHSGPVTCGMFTPDGKAVVSCGGEDDCSLRVWNPKTGACSAQIQGHGFHAEGLTSLDILADGMTVISGAEDGSVRLSNVGTGRVVGALEGHDEASSVEAVGFSRLLPLAASAGIDGKLLVWDLSTLSQRGCGDHLDGVTRMGWHPTQPLVFTGCLDGAARCWDLRTGGAVRTWRGHNAGVQDLAVSPDGSMIITGADDHTARVFSLAQD</sequence>
<dbReference type="SMART" id="SM00320">
    <property type="entry name" value="WD40"/>
    <property type="match status" value="8"/>
</dbReference>
<gene>
    <name evidence="7" type="ORF">CEUR00632_LOCUS16367</name>
</gene>
<keyword evidence="3 5" id="KW-0853">WD repeat</keyword>
<comment type="subcellular location">
    <subcellularLocation>
        <location evidence="1">Cytoplasm</location>
    </subcellularLocation>
</comment>
<evidence type="ECO:0000256" key="5">
    <source>
        <dbReference type="PROSITE-ProRule" id="PRU00221"/>
    </source>
</evidence>
<dbReference type="InterPro" id="IPR036322">
    <property type="entry name" value="WD40_repeat_dom_sf"/>
</dbReference>
<evidence type="ECO:0008006" key="8">
    <source>
        <dbReference type="Google" id="ProtNLM"/>
    </source>
</evidence>
<dbReference type="Gene3D" id="2.130.10.10">
    <property type="entry name" value="YVTN repeat-like/Quinoprotein amine dehydrogenase"/>
    <property type="match status" value="1"/>
</dbReference>
<evidence type="ECO:0000256" key="1">
    <source>
        <dbReference type="ARBA" id="ARBA00004496"/>
    </source>
</evidence>
<feature type="compositionally biased region" description="Polar residues" evidence="6">
    <location>
        <begin position="1"/>
        <end position="11"/>
    </location>
</feature>
<feature type="repeat" description="WD" evidence="5">
    <location>
        <begin position="120"/>
        <end position="161"/>
    </location>
</feature>
<dbReference type="PROSITE" id="PS50294">
    <property type="entry name" value="WD_REPEATS_REGION"/>
    <property type="match status" value="3"/>
</dbReference>
<evidence type="ECO:0000256" key="3">
    <source>
        <dbReference type="ARBA" id="ARBA00022574"/>
    </source>
</evidence>
<dbReference type="FunFam" id="2.130.10.10:FF:000074">
    <property type="entry name" value="Angio-associated migratory cell protein-like protein"/>
    <property type="match status" value="1"/>
</dbReference>
<feature type="repeat" description="WD" evidence="5">
    <location>
        <begin position="336"/>
        <end position="377"/>
    </location>
</feature>
<dbReference type="AlphaFoldDB" id="A0A7R9VPV1"/>
<keyword evidence="4" id="KW-0677">Repeat</keyword>
<evidence type="ECO:0000256" key="2">
    <source>
        <dbReference type="ARBA" id="ARBA00022490"/>
    </source>
</evidence>
<proteinExistence type="predicted"/>
<dbReference type="SUPFAM" id="SSF50978">
    <property type="entry name" value="WD40 repeat-like"/>
    <property type="match status" value="1"/>
</dbReference>
<accession>A0A7R9VPV1</accession>
<dbReference type="PANTHER" id="PTHR19857:SF8">
    <property type="entry name" value="ANGIO-ASSOCIATED MIGRATORY CELL PROTEIN"/>
    <property type="match status" value="1"/>
</dbReference>
<dbReference type="EMBL" id="HBEC01035221">
    <property type="protein sequence ID" value="CAD8302042.1"/>
    <property type="molecule type" value="Transcribed_RNA"/>
</dbReference>
<dbReference type="PANTHER" id="PTHR19857">
    <property type="entry name" value="MITOCHONDRIAL DIVISION PROTEIN 1-RELATED"/>
    <property type="match status" value="1"/>
</dbReference>
<dbReference type="GO" id="GO:0005737">
    <property type="term" value="C:cytoplasm"/>
    <property type="evidence" value="ECO:0007669"/>
    <property type="project" value="UniProtKB-SubCell"/>
</dbReference>
<dbReference type="InterPro" id="IPR019775">
    <property type="entry name" value="WD40_repeat_CS"/>
</dbReference>
<dbReference type="InterPro" id="IPR015943">
    <property type="entry name" value="WD40/YVTN_repeat-like_dom_sf"/>
</dbReference>
<dbReference type="InterPro" id="IPR051179">
    <property type="entry name" value="WD_repeat_multifunction"/>
</dbReference>
<feature type="repeat" description="WD" evidence="5">
    <location>
        <begin position="69"/>
        <end position="103"/>
    </location>
</feature>
<dbReference type="Pfam" id="PF00400">
    <property type="entry name" value="WD40"/>
    <property type="match status" value="8"/>
</dbReference>
<name>A0A7R9VPV1_9CHLO</name>
<protein>
    <recommendedName>
        <fullName evidence="8">Anaphase-promoting complex subunit 4 WD40 domain-containing protein</fullName>
    </recommendedName>
</protein>
<dbReference type="PROSITE" id="PS50082">
    <property type="entry name" value="WD_REPEATS_2"/>
    <property type="match status" value="6"/>
</dbReference>
<feature type="repeat" description="WD" evidence="5">
    <location>
        <begin position="378"/>
        <end position="414"/>
    </location>
</feature>
<feature type="compositionally biased region" description="Acidic residues" evidence="6">
    <location>
        <begin position="31"/>
        <end position="41"/>
    </location>
</feature>
<organism evidence="7">
    <name type="scientific">Chlamydomonas euryale</name>
    <dbReference type="NCBI Taxonomy" id="1486919"/>
    <lineage>
        <taxon>Eukaryota</taxon>
        <taxon>Viridiplantae</taxon>
        <taxon>Chlorophyta</taxon>
        <taxon>core chlorophytes</taxon>
        <taxon>Chlorophyceae</taxon>
        <taxon>CS clade</taxon>
        <taxon>Chlamydomonadales</taxon>
        <taxon>Chlamydomonadaceae</taxon>
        <taxon>Chlamydomonas</taxon>
    </lineage>
</organism>
<reference evidence="7" key="1">
    <citation type="submission" date="2021-01" db="EMBL/GenBank/DDBJ databases">
        <authorList>
            <person name="Corre E."/>
            <person name="Pelletier E."/>
            <person name="Niang G."/>
            <person name="Scheremetjew M."/>
            <person name="Finn R."/>
            <person name="Kale V."/>
            <person name="Holt S."/>
            <person name="Cochrane G."/>
            <person name="Meng A."/>
            <person name="Brown T."/>
            <person name="Cohen L."/>
        </authorList>
    </citation>
    <scope>NUCLEOTIDE SEQUENCE</scope>
    <source>
        <strain evidence="7">CCMP219</strain>
    </source>
</reference>
<dbReference type="PROSITE" id="PS00678">
    <property type="entry name" value="WD_REPEATS_1"/>
    <property type="match status" value="1"/>
</dbReference>
<dbReference type="InterPro" id="IPR001680">
    <property type="entry name" value="WD40_rpt"/>
</dbReference>